<evidence type="ECO:0008006" key="3">
    <source>
        <dbReference type="Google" id="ProtNLM"/>
    </source>
</evidence>
<keyword evidence="2" id="KW-1185">Reference proteome</keyword>
<comment type="caution">
    <text evidence="1">The sequence shown here is derived from an EMBL/GenBank/DDBJ whole genome shotgun (WGS) entry which is preliminary data.</text>
</comment>
<accession>A0A506U422</accession>
<dbReference type="AlphaFoldDB" id="A0A506U422"/>
<sequence length="92" mass="10313">MTDKQAPQRPEDVLPDGIDRIKIDGVAIRKGTVAAFVRNAIEWRNPATDGAHRQTLEREMTEAMPALRALGLFEVFDLRDQHLNTALDGCKE</sequence>
<evidence type="ECO:0000313" key="1">
    <source>
        <dbReference type="EMBL" id="TPW27784.1"/>
    </source>
</evidence>
<organism evidence="1 2">
    <name type="scientific">Pararhizobium mangrovi</name>
    <dbReference type="NCBI Taxonomy" id="2590452"/>
    <lineage>
        <taxon>Bacteria</taxon>
        <taxon>Pseudomonadati</taxon>
        <taxon>Pseudomonadota</taxon>
        <taxon>Alphaproteobacteria</taxon>
        <taxon>Hyphomicrobiales</taxon>
        <taxon>Rhizobiaceae</taxon>
        <taxon>Rhizobium/Agrobacterium group</taxon>
        <taxon>Pararhizobium</taxon>
    </lineage>
</organism>
<name>A0A506U422_9HYPH</name>
<reference evidence="1 2" key="1">
    <citation type="submission" date="2019-06" db="EMBL/GenBank/DDBJ databases">
        <authorList>
            <person name="Li M."/>
        </authorList>
    </citation>
    <scope>NUCLEOTIDE SEQUENCE [LARGE SCALE GENOMIC DNA]</scope>
    <source>
        <strain evidence="1 2">BGMRC6574</strain>
    </source>
</reference>
<dbReference type="OrthoDB" id="1453999at2"/>
<dbReference type="Proteomes" id="UP000320314">
    <property type="component" value="Unassembled WGS sequence"/>
</dbReference>
<gene>
    <name evidence="1" type="ORF">FJU11_10820</name>
</gene>
<proteinExistence type="predicted"/>
<protein>
    <recommendedName>
        <fullName evidence="3">Preprotein translocase subunit SecD</fullName>
    </recommendedName>
</protein>
<dbReference type="EMBL" id="VHLH01000019">
    <property type="protein sequence ID" value="TPW27784.1"/>
    <property type="molecule type" value="Genomic_DNA"/>
</dbReference>
<evidence type="ECO:0000313" key="2">
    <source>
        <dbReference type="Proteomes" id="UP000320314"/>
    </source>
</evidence>